<feature type="compositionally biased region" description="Basic and acidic residues" evidence="1">
    <location>
        <begin position="1"/>
        <end position="10"/>
    </location>
</feature>
<feature type="compositionally biased region" description="Acidic residues" evidence="1">
    <location>
        <begin position="359"/>
        <end position="378"/>
    </location>
</feature>
<feature type="compositionally biased region" description="Basic and acidic residues" evidence="1">
    <location>
        <begin position="134"/>
        <end position="151"/>
    </location>
</feature>
<dbReference type="SMART" id="SM00751">
    <property type="entry name" value="BSD"/>
    <property type="match status" value="1"/>
</dbReference>
<accession>A0ABR0KD88</accession>
<dbReference type="Pfam" id="PF03909">
    <property type="entry name" value="BSD"/>
    <property type="match status" value="1"/>
</dbReference>
<dbReference type="InterPro" id="IPR035925">
    <property type="entry name" value="BSD_dom_sf"/>
</dbReference>
<dbReference type="PANTHER" id="PTHR16019">
    <property type="entry name" value="SYNAPSE-ASSOCIATED PROTEIN"/>
    <property type="match status" value="1"/>
</dbReference>
<dbReference type="SUPFAM" id="SSF140383">
    <property type="entry name" value="BSD domain-like"/>
    <property type="match status" value="1"/>
</dbReference>
<dbReference type="PROSITE" id="PS50858">
    <property type="entry name" value="BSD"/>
    <property type="match status" value="1"/>
</dbReference>
<feature type="region of interest" description="Disordered" evidence="1">
    <location>
        <begin position="353"/>
        <end position="488"/>
    </location>
</feature>
<gene>
    <name evidence="3" type="ORF">LTR24_003995</name>
</gene>
<dbReference type="Gene3D" id="1.10.3970.10">
    <property type="entry name" value="BSD domain"/>
    <property type="match status" value="1"/>
</dbReference>
<evidence type="ECO:0000259" key="2">
    <source>
        <dbReference type="PROSITE" id="PS50858"/>
    </source>
</evidence>
<comment type="caution">
    <text evidence="3">The sequence shown here is derived from an EMBL/GenBank/DDBJ whole genome shotgun (WGS) entry which is preliminary data.</text>
</comment>
<dbReference type="PANTHER" id="PTHR16019:SF5">
    <property type="entry name" value="BSD DOMAIN-CONTAINING PROTEIN 1"/>
    <property type="match status" value="1"/>
</dbReference>
<dbReference type="Proteomes" id="UP001345013">
    <property type="component" value="Unassembled WGS sequence"/>
</dbReference>
<keyword evidence="4" id="KW-1185">Reference proteome</keyword>
<reference evidence="3 4" key="1">
    <citation type="submission" date="2023-08" db="EMBL/GenBank/DDBJ databases">
        <title>Black Yeasts Isolated from many extreme environments.</title>
        <authorList>
            <person name="Coleine C."/>
            <person name="Stajich J.E."/>
            <person name="Selbmann L."/>
        </authorList>
    </citation>
    <scope>NUCLEOTIDE SEQUENCE [LARGE SCALE GENOMIC DNA]</scope>
    <source>
        <strain evidence="3 4">CCFEE 5885</strain>
    </source>
</reference>
<evidence type="ECO:0000313" key="3">
    <source>
        <dbReference type="EMBL" id="KAK5093800.1"/>
    </source>
</evidence>
<dbReference type="InterPro" id="IPR051494">
    <property type="entry name" value="BSD_domain-containing"/>
</dbReference>
<name>A0ABR0KD88_9EURO</name>
<sequence>MDFAYDHIAERSYSNDPDRSSTTTPKPADAEPPTSTTPTQSQSQATSSTSDLPRANLQTEFQETFRAFSASPWGAKLGGWWSTAQKQGASYYEVARREAEKREAEAARVLEDARNVVAERAMGVVEGVEERLDEIVNEERRGKEKEQKEAGADADADADADAGGRREGEDTETFLNRFKSEAAKRLKEVQKAEDAADEALLRFGSNIRHFLKDTISVSAPSEGSDPKSSSEVLFESKDARTGKRVIHASRFDAQLHVIHTTSSSFTHDPDSNSDPDPEGASSEAQGEWDKFKRAFDIEAQTDRIARDLEKYPDLRAAMESLVPESVEYKDFWTRYYFLRHVVQVREERRREMLRASADQPEEEVAWDEDSDSDSDPEAEGDHDRAPAQKETVAVAIDPSEISATPATPAQSQPQPQPQPAPGSTMATSHTRTDSDAMTLRPSRRSHDEKSVADSEASYDLVSGAASHANSSPKGKPGKEEESDDDDWE</sequence>
<dbReference type="InterPro" id="IPR005607">
    <property type="entry name" value="BSD_dom"/>
</dbReference>
<protein>
    <recommendedName>
        <fullName evidence="2">BSD domain-containing protein</fullName>
    </recommendedName>
</protein>
<feature type="compositionally biased region" description="Low complexity" evidence="1">
    <location>
        <begin position="32"/>
        <end position="50"/>
    </location>
</feature>
<evidence type="ECO:0000256" key="1">
    <source>
        <dbReference type="SAM" id="MobiDB-lite"/>
    </source>
</evidence>
<feature type="region of interest" description="Disordered" evidence="1">
    <location>
        <begin position="1"/>
        <end position="59"/>
    </location>
</feature>
<feature type="domain" description="BSD" evidence="2">
    <location>
        <begin position="291"/>
        <end position="343"/>
    </location>
</feature>
<proteinExistence type="predicted"/>
<feature type="region of interest" description="Disordered" evidence="1">
    <location>
        <begin position="134"/>
        <end position="176"/>
    </location>
</feature>
<feature type="compositionally biased region" description="Polar residues" evidence="1">
    <location>
        <begin position="12"/>
        <end position="25"/>
    </location>
</feature>
<dbReference type="EMBL" id="JAVRRG010000039">
    <property type="protein sequence ID" value="KAK5093800.1"/>
    <property type="molecule type" value="Genomic_DNA"/>
</dbReference>
<feature type="region of interest" description="Disordered" evidence="1">
    <location>
        <begin position="261"/>
        <end position="287"/>
    </location>
</feature>
<feature type="compositionally biased region" description="Low complexity" evidence="1">
    <location>
        <begin position="402"/>
        <end position="413"/>
    </location>
</feature>
<evidence type="ECO:0000313" key="4">
    <source>
        <dbReference type="Proteomes" id="UP001345013"/>
    </source>
</evidence>
<organism evidence="3 4">
    <name type="scientific">Lithohypha guttulata</name>
    <dbReference type="NCBI Taxonomy" id="1690604"/>
    <lineage>
        <taxon>Eukaryota</taxon>
        <taxon>Fungi</taxon>
        <taxon>Dikarya</taxon>
        <taxon>Ascomycota</taxon>
        <taxon>Pezizomycotina</taxon>
        <taxon>Eurotiomycetes</taxon>
        <taxon>Chaetothyriomycetidae</taxon>
        <taxon>Chaetothyriales</taxon>
        <taxon>Trichomeriaceae</taxon>
        <taxon>Lithohypha</taxon>
    </lineage>
</organism>